<comment type="subcellular location">
    <subcellularLocation>
        <location evidence="5">Cytoplasm</location>
    </subcellularLocation>
</comment>
<dbReference type="InterPro" id="IPR015422">
    <property type="entry name" value="PyrdxlP-dep_Trfase_small"/>
</dbReference>
<dbReference type="Gene3D" id="3.90.1150.10">
    <property type="entry name" value="Aspartate Aminotransferase, domain 1"/>
    <property type="match status" value="1"/>
</dbReference>
<dbReference type="NCBIfam" id="NF002874">
    <property type="entry name" value="PRK03244.1"/>
    <property type="match status" value="1"/>
</dbReference>
<comment type="subunit">
    <text evidence="5">Homodimer.</text>
</comment>
<keyword evidence="5" id="KW-0055">Arginine biosynthesis</keyword>
<keyword evidence="4 5" id="KW-0663">Pyridoxal phosphate</keyword>
<name>A0A542E6P5_9MICO</name>
<dbReference type="GO" id="GO:0006526">
    <property type="term" value="P:L-arginine biosynthetic process"/>
    <property type="evidence" value="ECO:0007669"/>
    <property type="project" value="UniProtKB-UniRule"/>
</dbReference>
<comment type="catalytic activity">
    <reaction evidence="5">
        <text>N(2)-acetyl-L-ornithine + 2-oxoglutarate = N-acetyl-L-glutamate 5-semialdehyde + L-glutamate</text>
        <dbReference type="Rhea" id="RHEA:18049"/>
        <dbReference type="ChEBI" id="CHEBI:16810"/>
        <dbReference type="ChEBI" id="CHEBI:29123"/>
        <dbReference type="ChEBI" id="CHEBI:29985"/>
        <dbReference type="ChEBI" id="CHEBI:57805"/>
        <dbReference type="EC" id="2.6.1.11"/>
    </reaction>
</comment>
<dbReference type="GO" id="GO:0003992">
    <property type="term" value="F:N2-acetyl-L-ornithine:2-oxoglutarate 5-aminotransferase activity"/>
    <property type="evidence" value="ECO:0007669"/>
    <property type="project" value="UniProtKB-UniRule"/>
</dbReference>
<protein>
    <recommendedName>
        <fullName evidence="5">Acetylornithine aminotransferase</fullName>
        <shortName evidence="5">ACOAT</shortName>
        <ecNumber evidence="5">2.6.1.11</ecNumber>
    </recommendedName>
</protein>
<dbReference type="Gene3D" id="3.40.640.10">
    <property type="entry name" value="Type I PLP-dependent aspartate aminotransferase-like (Major domain)"/>
    <property type="match status" value="1"/>
</dbReference>
<dbReference type="AlphaFoldDB" id="A0A542E6P5"/>
<dbReference type="GO" id="GO:0030170">
    <property type="term" value="F:pyridoxal phosphate binding"/>
    <property type="evidence" value="ECO:0007669"/>
    <property type="project" value="InterPro"/>
</dbReference>
<evidence type="ECO:0000256" key="5">
    <source>
        <dbReference type="HAMAP-Rule" id="MF_01107"/>
    </source>
</evidence>
<feature type="binding site" evidence="5">
    <location>
        <position position="282"/>
    </location>
    <ligand>
        <name>N(2)-acetyl-L-ornithine</name>
        <dbReference type="ChEBI" id="CHEBI:57805"/>
    </ligand>
</feature>
<evidence type="ECO:0000256" key="3">
    <source>
        <dbReference type="ARBA" id="ARBA00022679"/>
    </source>
</evidence>
<keyword evidence="2 5" id="KW-0028">Amino-acid biosynthesis</keyword>
<comment type="cofactor">
    <cofactor evidence="5">
        <name>pyridoxal 5'-phosphate</name>
        <dbReference type="ChEBI" id="CHEBI:597326"/>
    </cofactor>
    <text evidence="5">Binds 1 pyridoxal phosphate per subunit.</text>
</comment>
<feature type="binding site" evidence="5">
    <location>
        <position position="136"/>
    </location>
    <ligand>
        <name>pyridoxal 5'-phosphate</name>
        <dbReference type="ChEBI" id="CHEBI:597326"/>
    </ligand>
</feature>
<dbReference type="InterPro" id="IPR015424">
    <property type="entry name" value="PyrdxlP-dep_Trfase"/>
</dbReference>
<feature type="modified residue" description="N6-(pyridoxal phosphate)lysine" evidence="5">
    <location>
        <position position="253"/>
    </location>
</feature>
<dbReference type="EMBL" id="VFMN01000001">
    <property type="protein sequence ID" value="TQJ10984.1"/>
    <property type="molecule type" value="Genomic_DNA"/>
</dbReference>
<comment type="miscellaneous">
    <text evidence="5">May also have succinyldiaminopimelate aminotransferase activity, thus carrying out the corresponding step in lysine biosynthesis.</text>
</comment>
<feature type="binding site" evidence="5">
    <location>
        <position position="283"/>
    </location>
    <ligand>
        <name>pyridoxal 5'-phosphate</name>
        <dbReference type="ChEBI" id="CHEBI:597326"/>
    </ligand>
</feature>
<dbReference type="PROSITE" id="PS00600">
    <property type="entry name" value="AA_TRANSFER_CLASS_3"/>
    <property type="match status" value="1"/>
</dbReference>
<accession>A0A542E6P5</accession>
<comment type="similarity">
    <text evidence="5">Belongs to the class-III pyridoxal-phosphate-dependent aminotransferase family. ArgD subfamily.</text>
</comment>
<comment type="caution">
    <text evidence="6">The sequence shown here is derived from an EMBL/GenBank/DDBJ whole genome shotgun (WGS) entry which is preliminary data.</text>
</comment>
<dbReference type="GO" id="GO:0042802">
    <property type="term" value="F:identical protein binding"/>
    <property type="evidence" value="ECO:0007669"/>
    <property type="project" value="TreeGrafter"/>
</dbReference>
<sequence>MTTHTDELLERYRAALVPVFGVPQTVLDHGDGCYVVDVDGKRYLDLLGGIAVNTLGHGHPAIVEAITKQVSQVMHISNFFASRPQVELAEALLRVCRAPEGSGVFFANSGAEAIEAALKLTRRTGRHRVIAMEHAFHGRTMGALSLTWKPAYREPFEPLVPGVSHVPYGDPDALRAAVAEAGDDLAAVLLEPIQGEAGVIVLDEDYLRLARELTRDAGALLVLDEIQCGMGRTGHWLAHHATDVVPDAVTLAKGLAGGVPVGALVTYGPHVTGLLQGGQHGSTFGGNPLACAAGLATIRTVESDGLLENAAAMGRALTEGVLALGHPRVAGVRGRGLLLAITLTEPVAASAMTVAREAGFLVNAVAPDALRLAPPLVLGPAEVESFLAALPGVLDAAVPPSSPAS</sequence>
<dbReference type="RefSeq" id="WP_141850130.1">
    <property type="nucleotide sequence ID" value="NZ_BAAAPR010000018.1"/>
</dbReference>
<feature type="binding site" evidence="5">
    <location>
        <begin position="224"/>
        <end position="227"/>
    </location>
    <ligand>
        <name>pyridoxal 5'-phosphate</name>
        <dbReference type="ChEBI" id="CHEBI:597326"/>
    </ligand>
</feature>
<dbReference type="NCBIfam" id="TIGR00707">
    <property type="entry name" value="argD"/>
    <property type="match status" value="1"/>
</dbReference>
<feature type="binding site" evidence="5">
    <location>
        <begin position="110"/>
        <end position="111"/>
    </location>
    <ligand>
        <name>pyridoxal 5'-phosphate</name>
        <dbReference type="ChEBI" id="CHEBI:597326"/>
    </ligand>
</feature>
<feature type="binding site" evidence="5">
    <location>
        <position position="139"/>
    </location>
    <ligand>
        <name>N(2)-acetyl-L-ornithine</name>
        <dbReference type="ChEBI" id="CHEBI:57805"/>
    </ligand>
</feature>
<dbReference type="InterPro" id="IPR050103">
    <property type="entry name" value="Class-III_PLP-dep_AT"/>
</dbReference>
<dbReference type="GO" id="GO:0005737">
    <property type="term" value="C:cytoplasm"/>
    <property type="evidence" value="ECO:0007669"/>
    <property type="project" value="UniProtKB-SubCell"/>
</dbReference>
<keyword evidence="3 5" id="KW-0808">Transferase</keyword>
<dbReference type="InterPro" id="IPR015421">
    <property type="entry name" value="PyrdxlP-dep_Trfase_major"/>
</dbReference>
<dbReference type="InterPro" id="IPR005814">
    <property type="entry name" value="Aminotrans_3"/>
</dbReference>
<proteinExistence type="inferred from homology"/>
<keyword evidence="5" id="KW-0963">Cytoplasm</keyword>
<evidence type="ECO:0000256" key="4">
    <source>
        <dbReference type="ARBA" id="ARBA00022898"/>
    </source>
</evidence>
<evidence type="ECO:0000256" key="2">
    <source>
        <dbReference type="ARBA" id="ARBA00022605"/>
    </source>
</evidence>
<dbReference type="UniPathway" id="UPA00068">
    <property type="reaction ID" value="UER00109"/>
</dbReference>
<evidence type="ECO:0000256" key="1">
    <source>
        <dbReference type="ARBA" id="ARBA00022576"/>
    </source>
</evidence>
<dbReference type="SUPFAM" id="SSF53383">
    <property type="entry name" value="PLP-dependent transferases"/>
    <property type="match status" value="1"/>
</dbReference>
<dbReference type="FunFam" id="3.40.640.10:FF:000004">
    <property type="entry name" value="Acetylornithine aminotransferase"/>
    <property type="match status" value="1"/>
</dbReference>
<dbReference type="PANTHER" id="PTHR11986:SF79">
    <property type="entry name" value="ACETYLORNITHINE AMINOTRANSFERASE, MITOCHONDRIAL"/>
    <property type="match status" value="1"/>
</dbReference>
<dbReference type="Pfam" id="PF00202">
    <property type="entry name" value="Aminotran_3"/>
    <property type="match status" value="1"/>
</dbReference>
<dbReference type="CDD" id="cd00610">
    <property type="entry name" value="OAT_like"/>
    <property type="match status" value="1"/>
</dbReference>
<dbReference type="InterPro" id="IPR049704">
    <property type="entry name" value="Aminotrans_3_PPA_site"/>
</dbReference>
<dbReference type="PIRSF" id="PIRSF000521">
    <property type="entry name" value="Transaminase_4ab_Lys_Orn"/>
    <property type="match status" value="1"/>
</dbReference>
<organism evidence="6 7">
    <name type="scientific">Lapillicoccus jejuensis</name>
    <dbReference type="NCBI Taxonomy" id="402171"/>
    <lineage>
        <taxon>Bacteria</taxon>
        <taxon>Bacillati</taxon>
        <taxon>Actinomycetota</taxon>
        <taxon>Actinomycetes</taxon>
        <taxon>Micrococcales</taxon>
        <taxon>Intrasporangiaceae</taxon>
        <taxon>Lapillicoccus</taxon>
    </lineage>
</organism>
<evidence type="ECO:0000313" key="7">
    <source>
        <dbReference type="Proteomes" id="UP000317893"/>
    </source>
</evidence>
<keyword evidence="7" id="KW-1185">Reference proteome</keyword>
<dbReference type="PANTHER" id="PTHR11986">
    <property type="entry name" value="AMINOTRANSFERASE CLASS III"/>
    <property type="match status" value="1"/>
</dbReference>
<reference evidence="6 7" key="1">
    <citation type="submission" date="2019-06" db="EMBL/GenBank/DDBJ databases">
        <title>Sequencing the genomes of 1000 actinobacteria strains.</title>
        <authorList>
            <person name="Klenk H.-P."/>
        </authorList>
    </citation>
    <scope>NUCLEOTIDE SEQUENCE [LARGE SCALE GENOMIC DNA]</scope>
    <source>
        <strain evidence="6 7">DSM 18607</strain>
    </source>
</reference>
<dbReference type="OrthoDB" id="9801052at2"/>
<dbReference type="Proteomes" id="UP000317893">
    <property type="component" value="Unassembled WGS sequence"/>
</dbReference>
<dbReference type="InterPro" id="IPR004636">
    <property type="entry name" value="AcOrn/SuccOrn_fam"/>
</dbReference>
<keyword evidence="1 5" id="KW-0032">Aminotransferase</keyword>
<gene>
    <name evidence="5" type="primary">argD</name>
    <name evidence="6" type="ORF">FB458_4131</name>
</gene>
<dbReference type="EC" id="2.6.1.11" evidence="5"/>
<dbReference type="HAMAP" id="MF_01107">
    <property type="entry name" value="ArgD_aminotrans_3"/>
    <property type="match status" value="1"/>
</dbReference>
<comment type="pathway">
    <text evidence="5">Amino-acid biosynthesis; L-arginine biosynthesis; N(2)-acetyl-L-ornithine from L-glutamate: step 4/4.</text>
</comment>
<evidence type="ECO:0000313" key="6">
    <source>
        <dbReference type="EMBL" id="TQJ10984.1"/>
    </source>
</evidence>